<evidence type="ECO:0000313" key="8">
    <source>
        <dbReference type="Proteomes" id="UP000239485"/>
    </source>
</evidence>
<dbReference type="Gene3D" id="1.10.357.10">
    <property type="entry name" value="Tetracycline Repressor, domain 2"/>
    <property type="match status" value="1"/>
</dbReference>
<keyword evidence="1" id="KW-0678">Repressor</keyword>
<keyword evidence="4" id="KW-0804">Transcription</keyword>
<keyword evidence="8" id="KW-1185">Reference proteome</keyword>
<evidence type="ECO:0000313" key="7">
    <source>
        <dbReference type="EMBL" id="PPK97218.1"/>
    </source>
</evidence>
<dbReference type="Proteomes" id="UP000239485">
    <property type="component" value="Unassembled WGS sequence"/>
</dbReference>
<feature type="domain" description="HTH tetR-type" evidence="6">
    <location>
        <begin position="12"/>
        <end position="72"/>
    </location>
</feature>
<dbReference type="InterPro" id="IPR001647">
    <property type="entry name" value="HTH_TetR"/>
</dbReference>
<sequence length="225" mass="24085">MGNGAGRAKRPALSGERILRAAVELADRDGLAPLTMRSLARHLGVEAMSLYHHVASKDALLDGMVDLVFAEFHHPRRGGDWAAELRLRAHSARAVLLRHPWAVGLMNSRSAPGLETLRHHDAVLGCLRAAGFSVPLAAHAFAVLDAHLYGFVVQELSLPFRGPDEASGVTARILGGLPPGALPHLVELATQHVLQPGYDFGDEFGYGLDLVLEGLERRRAAEAGG</sequence>
<dbReference type="PRINTS" id="PR00455">
    <property type="entry name" value="HTHTETR"/>
</dbReference>
<evidence type="ECO:0000256" key="4">
    <source>
        <dbReference type="ARBA" id="ARBA00023163"/>
    </source>
</evidence>
<dbReference type="GO" id="GO:0046677">
    <property type="term" value="P:response to antibiotic"/>
    <property type="evidence" value="ECO:0007669"/>
    <property type="project" value="InterPro"/>
</dbReference>
<dbReference type="PANTHER" id="PTHR30055">
    <property type="entry name" value="HTH-TYPE TRANSCRIPTIONAL REGULATOR RUTR"/>
    <property type="match status" value="1"/>
</dbReference>
<dbReference type="InterPro" id="IPR004111">
    <property type="entry name" value="Repressor_TetR_C"/>
</dbReference>
<dbReference type="SUPFAM" id="SSF48498">
    <property type="entry name" value="Tetracyclin repressor-like, C-terminal domain"/>
    <property type="match status" value="1"/>
</dbReference>
<dbReference type="GO" id="GO:0000976">
    <property type="term" value="F:transcription cis-regulatory region binding"/>
    <property type="evidence" value="ECO:0007669"/>
    <property type="project" value="TreeGrafter"/>
</dbReference>
<keyword evidence="2" id="KW-0805">Transcription regulation</keyword>
<reference evidence="7 8" key="1">
    <citation type="submission" date="2018-02" db="EMBL/GenBank/DDBJ databases">
        <title>Genomic Encyclopedia of Archaeal and Bacterial Type Strains, Phase II (KMG-II): from individual species to whole genera.</title>
        <authorList>
            <person name="Goeker M."/>
        </authorList>
    </citation>
    <scope>NUCLEOTIDE SEQUENCE [LARGE SCALE GENOMIC DNA]</scope>
    <source>
        <strain evidence="7 8">DSM 22857</strain>
    </source>
</reference>
<accession>A0A2S6ISL1</accession>
<dbReference type="Pfam" id="PF00440">
    <property type="entry name" value="TetR_N"/>
    <property type="match status" value="1"/>
</dbReference>
<dbReference type="InterPro" id="IPR003012">
    <property type="entry name" value="Tet_transcr_reg_TetR"/>
</dbReference>
<evidence type="ECO:0000256" key="5">
    <source>
        <dbReference type="PROSITE-ProRule" id="PRU00335"/>
    </source>
</evidence>
<dbReference type="EMBL" id="PTJD01000004">
    <property type="protein sequence ID" value="PPK97218.1"/>
    <property type="molecule type" value="Genomic_DNA"/>
</dbReference>
<dbReference type="InterPro" id="IPR009057">
    <property type="entry name" value="Homeodomain-like_sf"/>
</dbReference>
<gene>
    <name evidence="7" type="ORF">CLV92_10433</name>
</gene>
<organism evidence="7 8">
    <name type="scientific">Kineococcus xinjiangensis</name>
    <dbReference type="NCBI Taxonomy" id="512762"/>
    <lineage>
        <taxon>Bacteria</taxon>
        <taxon>Bacillati</taxon>
        <taxon>Actinomycetota</taxon>
        <taxon>Actinomycetes</taxon>
        <taxon>Kineosporiales</taxon>
        <taxon>Kineosporiaceae</taxon>
        <taxon>Kineococcus</taxon>
    </lineage>
</organism>
<dbReference type="InterPro" id="IPR050109">
    <property type="entry name" value="HTH-type_TetR-like_transc_reg"/>
</dbReference>
<protein>
    <submittedName>
        <fullName evidence="7">Regulatory TetR family protein</fullName>
    </submittedName>
</protein>
<keyword evidence="3 5" id="KW-0238">DNA-binding</keyword>
<dbReference type="PROSITE" id="PS50977">
    <property type="entry name" value="HTH_TETR_2"/>
    <property type="match status" value="1"/>
</dbReference>
<dbReference type="PRINTS" id="PR00400">
    <property type="entry name" value="TETREPRESSOR"/>
</dbReference>
<dbReference type="InterPro" id="IPR036271">
    <property type="entry name" value="Tet_transcr_reg_TetR-rel_C_sf"/>
</dbReference>
<proteinExistence type="predicted"/>
<evidence type="ECO:0000259" key="6">
    <source>
        <dbReference type="PROSITE" id="PS50977"/>
    </source>
</evidence>
<evidence type="ECO:0000256" key="1">
    <source>
        <dbReference type="ARBA" id="ARBA00022491"/>
    </source>
</evidence>
<comment type="caution">
    <text evidence="7">The sequence shown here is derived from an EMBL/GenBank/DDBJ whole genome shotgun (WGS) entry which is preliminary data.</text>
</comment>
<dbReference type="RefSeq" id="WP_104432063.1">
    <property type="nucleotide sequence ID" value="NZ_PTJD01000004.1"/>
</dbReference>
<dbReference type="SUPFAM" id="SSF46689">
    <property type="entry name" value="Homeodomain-like"/>
    <property type="match status" value="1"/>
</dbReference>
<dbReference type="OrthoDB" id="329481at2"/>
<dbReference type="Pfam" id="PF02909">
    <property type="entry name" value="TetR_C_1"/>
    <property type="match status" value="1"/>
</dbReference>
<dbReference type="Gene3D" id="1.10.10.60">
    <property type="entry name" value="Homeodomain-like"/>
    <property type="match status" value="1"/>
</dbReference>
<feature type="DNA-binding region" description="H-T-H motif" evidence="5">
    <location>
        <begin position="35"/>
        <end position="54"/>
    </location>
</feature>
<dbReference type="GO" id="GO:0003700">
    <property type="term" value="F:DNA-binding transcription factor activity"/>
    <property type="evidence" value="ECO:0007669"/>
    <property type="project" value="TreeGrafter"/>
</dbReference>
<dbReference type="PANTHER" id="PTHR30055:SF151">
    <property type="entry name" value="TRANSCRIPTIONAL REGULATORY PROTEIN"/>
    <property type="match status" value="1"/>
</dbReference>
<dbReference type="AlphaFoldDB" id="A0A2S6ISL1"/>
<dbReference type="GO" id="GO:0045892">
    <property type="term" value="P:negative regulation of DNA-templated transcription"/>
    <property type="evidence" value="ECO:0007669"/>
    <property type="project" value="InterPro"/>
</dbReference>
<name>A0A2S6ISL1_9ACTN</name>
<evidence type="ECO:0000256" key="2">
    <source>
        <dbReference type="ARBA" id="ARBA00023015"/>
    </source>
</evidence>
<evidence type="ECO:0000256" key="3">
    <source>
        <dbReference type="ARBA" id="ARBA00023125"/>
    </source>
</evidence>